<name>A0AAV6ICP7_9ERIC</name>
<evidence type="ECO:0000256" key="5">
    <source>
        <dbReference type="ARBA" id="ARBA00023163"/>
    </source>
</evidence>
<dbReference type="GO" id="GO:0003677">
    <property type="term" value="F:DNA binding"/>
    <property type="evidence" value="ECO:0007669"/>
    <property type="project" value="InterPro"/>
</dbReference>
<evidence type="ECO:0000256" key="2">
    <source>
        <dbReference type="ARBA" id="ARBA00022478"/>
    </source>
</evidence>
<evidence type="ECO:0000259" key="6">
    <source>
        <dbReference type="Pfam" id="PF00623"/>
    </source>
</evidence>
<reference evidence="7" key="1">
    <citation type="submission" date="2020-08" db="EMBL/GenBank/DDBJ databases">
        <title>Plant Genome Project.</title>
        <authorList>
            <person name="Zhang R.-G."/>
        </authorList>
    </citation>
    <scope>NUCLEOTIDE SEQUENCE</scope>
    <source>
        <strain evidence="7">WSP0</strain>
        <tissue evidence="7">Leaf</tissue>
    </source>
</reference>
<keyword evidence="4" id="KW-0548">Nucleotidyltransferase</keyword>
<dbReference type="GO" id="GO:0003899">
    <property type="term" value="F:DNA-directed RNA polymerase activity"/>
    <property type="evidence" value="ECO:0007669"/>
    <property type="project" value="UniProtKB-EC"/>
</dbReference>
<keyword evidence="5" id="KW-0804">Transcription</keyword>
<accession>A0AAV6ICP7</accession>
<evidence type="ECO:0000256" key="1">
    <source>
        <dbReference type="ARBA" id="ARBA00012418"/>
    </source>
</evidence>
<organism evidence="7 8">
    <name type="scientific">Rhododendron griersonianum</name>
    <dbReference type="NCBI Taxonomy" id="479676"/>
    <lineage>
        <taxon>Eukaryota</taxon>
        <taxon>Viridiplantae</taxon>
        <taxon>Streptophyta</taxon>
        <taxon>Embryophyta</taxon>
        <taxon>Tracheophyta</taxon>
        <taxon>Spermatophyta</taxon>
        <taxon>Magnoliopsida</taxon>
        <taxon>eudicotyledons</taxon>
        <taxon>Gunneridae</taxon>
        <taxon>Pentapetalae</taxon>
        <taxon>asterids</taxon>
        <taxon>Ericales</taxon>
        <taxon>Ericaceae</taxon>
        <taxon>Ericoideae</taxon>
        <taxon>Rhodoreae</taxon>
        <taxon>Rhododendron</taxon>
    </lineage>
</organism>
<dbReference type="GO" id="GO:0006351">
    <property type="term" value="P:DNA-templated transcription"/>
    <property type="evidence" value="ECO:0007669"/>
    <property type="project" value="InterPro"/>
</dbReference>
<dbReference type="EMBL" id="JACTNZ010000011">
    <property type="protein sequence ID" value="KAG5524434.1"/>
    <property type="molecule type" value="Genomic_DNA"/>
</dbReference>
<dbReference type="GO" id="GO:0000428">
    <property type="term" value="C:DNA-directed RNA polymerase complex"/>
    <property type="evidence" value="ECO:0007669"/>
    <property type="project" value="UniProtKB-KW"/>
</dbReference>
<evidence type="ECO:0000256" key="4">
    <source>
        <dbReference type="ARBA" id="ARBA00022695"/>
    </source>
</evidence>
<protein>
    <recommendedName>
        <fullName evidence="1">DNA-directed RNA polymerase</fullName>
        <ecNumber evidence="1">2.7.7.6</ecNumber>
    </recommendedName>
</protein>
<sequence>MMDGDIVFVNRPLATHKHSVQALSVYVHEDHTVKINPLICGPLSADFDGDYIHLFYPQSLAAKAEVLELFSVEKQLLSSHFGNLNLQLAIDALLSLKIMFENYFLTRPAAQQLAIFLVRKSELLTIDFSGDVMLSIVSDIVSSIFSEMGPDEATFIDLDMNKMEHYYELDQQIVSCNAHITNGEHQADNSVSIEAYRTAYSDQSNTVEDVSHARDPAGLFSESQYVALDKLFETQKKRPHPLNKLLCTIISTWEAVGFHGRSGMYLDATGVHMQHWLDPPHTFGFVDWDSDCIYLTIEDDLGRATPGSRNPSRTASCNAFENGEAFDSSEAELAHMRRKLASPNPIQSNVNVQSSSDVKNVCLPVSYSYAVIWVVP</sequence>
<dbReference type="Gene3D" id="2.40.40.20">
    <property type="match status" value="1"/>
</dbReference>
<dbReference type="InterPro" id="IPR000722">
    <property type="entry name" value="RNA_pol_asu"/>
</dbReference>
<feature type="domain" description="RNA polymerase alpha subunit" evidence="6">
    <location>
        <begin position="1"/>
        <end position="72"/>
    </location>
</feature>
<dbReference type="SUPFAM" id="SSF64484">
    <property type="entry name" value="beta and beta-prime subunits of DNA dependent RNA-polymerase"/>
    <property type="match status" value="1"/>
</dbReference>
<comment type="caution">
    <text evidence="7">The sequence shown here is derived from an EMBL/GenBank/DDBJ whole genome shotgun (WGS) entry which is preliminary data.</text>
</comment>
<dbReference type="Pfam" id="PF00623">
    <property type="entry name" value="RNA_pol_Rpb1_2"/>
    <property type="match status" value="1"/>
</dbReference>
<evidence type="ECO:0000313" key="7">
    <source>
        <dbReference type="EMBL" id="KAG5524434.1"/>
    </source>
</evidence>
<proteinExistence type="predicted"/>
<dbReference type="PANTHER" id="PTHR19376">
    <property type="entry name" value="DNA-DIRECTED RNA POLYMERASE"/>
    <property type="match status" value="1"/>
</dbReference>
<dbReference type="EC" id="2.7.7.6" evidence="1"/>
<evidence type="ECO:0000256" key="3">
    <source>
        <dbReference type="ARBA" id="ARBA00022679"/>
    </source>
</evidence>
<evidence type="ECO:0000313" key="8">
    <source>
        <dbReference type="Proteomes" id="UP000823749"/>
    </source>
</evidence>
<dbReference type="PANTHER" id="PTHR19376:SF51">
    <property type="entry name" value="DNA-DIRECTED RNA POLYMERASE V SUBUNIT 1"/>
    <property type="match status" value="1"/>
</dbReference>
<dbReference type="Proteomes" id="UP000823749">
    <property type="component" value="Chromosome 11"/>
</dbReference>
<keyword evidence="2" id="KW-0240">DNA-directed RNA polymerase</keyword>
<dbReference type="InterPro" id="IPR045867">
    <property type="entry name" value="DNA-dir_RpoC_beta_prime"/>
</dbReference>
<gene>
    <name evidence="7" type="ORF">RHGRI_031180</name>
</gene>
<dbReference type="AlphaFoldDB" id="A0AAV6ICP7"/>
<keyword evidence="3" id="KW-0808">Transferase</keyword>
<keyword evidence="8" id="KW-1185">Reference proteome</keyword>